<dbReference type="AlphaFoldDB" id="W2MK72"/>
<accession>W2MK72</accession>
<protein>
    <submittedName>
        <fullName evidence="2">Uncharacterized protein</fullName>
    </submittedName>
</protein>
<name>W2MK72_PHYNI</name>
<sequence length="50" mass="5707">MHLLKITNNSTTTGRHLDGGLLPRNIYQHNAKRPLRLSSTTNLFPLLLMH</sequence>
<organism evidence="2">
    <name type="scientific">Phytophthora nicotianae</name>
    <name type="common">Potato buckeye rot agent</name>
    <name type="synonym">Phytophthora parasitica</name>
    <dbReference type="NCBI Taxonomy" id="4792"/>
    <lineage>
        <taxon>Eukaryota</taxon>
        <taxon>Sar</taxon>
        <taxon>Stramenopiles</taxon>
        <taxon>Oomycota</taxon>
        <taxon>Peronosporomycetes</taxon>
        <taxon>Peronosporales</taxon>
        <taxon>Peronosporaceae</taxon>
        <taxon>Phytophthora</taxon>
    </lineage>
</organism>
<reference evidence="2" key="1">
    <citation type="submission" date="2013-11" db="EMBL/GenBank/DDBJ databases">
        <title>The Genome Sequence of Phytophthora parasitica IAC_01/95.</title>
        <authorList>
            <consortium name="The Broad Institute Genomics Platform"/>
            <person name="Russ C."/>
            <person name="Tyler B."/>
            <person name="Panabieres F."/>
            <person name="Shan W."/>
            <person name="Tripathy S."/>
            <person name="Grunwald N."/>
            <person name="Machado M."/>
            <person name="Johnson C.S."/>
            <person name="Arredondo F."/>
            <person name="Hong C."/>
            <person name="Coffey M."/>
            <person name="Young S.K."/>
            <person name="Zeng Q."/>
            <person name="Gargeya S."/>
            <person name="Fitzgerald M."/>
            <person name="Abouelleil A."/>
            <person name="Alvarado L."/>
            <person name="Chapman S.B."/>
            <person name="Gainer-Dewar J."/>
            <person name="Goldberg J."/>
            <person name="Griggs A."/>
            <person name="Gujja S."/>
            <person name="Hansen M."/>
            <person name="Howarth C."/>
            <person name="Imamovic A."/>
            <person name="Ireland A."/>
            <person name="Larimer J."/>
            <person name="McCowan C."/>
            <person name="Murphy C."/>
            <person name="Pearson M."/>
            <person name="Poon T.W."/>
            <person name="Priest M."/>
            <person name="Roberts A."/>
            <person name="Saif S."/>
            <person name="Shea T."/>
            <person name="Sykes S."/>
            <person name="Wortman J."/>
            <person name="Nusbaum C."/>
            <person name="Birren B."/>
        </authorList>
    </citation>
    <scope>NUCLEOTIDE SEQUENCE [LARGE SCALE GENOMIC DNA]</scope>
    <source>
        <strain evidence="2">IAC_01/95</strain>
    </source>
</reference>
<evidence type="ECO:0000313" key="2">
    <source>
        <dbReference type="EMBL" id="ETM35869.1"/>
    </source>
</evidence>
<feature type="compositionally biased region" description="Polar residues" evidence="1">
    <location>
        <begin position="1"/>
        <end position="14"/>
    </location>
</feature>
<evidence type="ECO:0000256" key="1">
    <source>
        <dbReference type="SAM" id="MobiDB-lite"/>
    </source>
</evidence>
<dbReference type="Proteomes" id="UP000054532">
    <property type="component" value="Unassembled WGS sequence"/>
</dbReference>
<proteinExistence type="predicted"/>
<gene>
    <name evidence="2" type="ORF">L914_17309</name>
</gene>
<dbReference type="EMBL" id="KI695407">
    <property type="protein sequence ID" value="ETM35869.1"/>
    <property type="molecule type" value="Genomic_DNA"/>
</dbReference>
<feature type="region of interest" description="Disordered" evidence="1">
    <location>
        <begin position="1"/>
        <end position="20"/>
    </location>
</feature>